<reference evidence="3" key="3">
    <citation type="submission" date="2025-09" db="UniProtKB">
        <authorList>
            <consortium name="Ensembl"/>
        </authorList>
    </citation>
    <scope>IDENTIFICATION</scope>
</reference>
<accession>A0A670J7V2</accession>
<dbReference type="InterPro" id="IPR051244">
    <property type="entry name" value="TCAF"/>
</dbReference>
<evidence type="ECO:0000256" key="1">
    <source>
        <dbReference type="ARBA" id="ARBA00009770"/>
    </source>
</evidence>
<dbReference type="RefSeq" id="XP_028603247.1">
    <property type="nucleotide sequence ID" value="XM_028747414.1"/>
</dbReference>
<keyword evidence="4" id="KW-1185">Reference proteome</keyword>
<evidence type="ECO:0000259" key="2">
    <source>
        <dbReference type="PROSITE" id="PS51723"/>
    </source>
</evidence>
<dbReference type="Gene3D" id="1.10.390.30">
    <property type="entry name" value="Peptidase M60, enhancin-like domain 3"/>
    <property type="match status" value="1"/>
</dbReference>
<dbReference type="PANTHER" id="PTHR15730:SF5">
    <property type="entry name" value="SI:CH211-210B2.2-RELATED"/>
    <property type="match status" value="1"/>
</dbReference>
<feature type="domain" description="Peptidase M60" evidence="2">
    <location>
        <begin position="791"/>
        <end position="1090"/>
    </location>
</feature>
<comment type="similarity">
    <text evidence="1">Belongs to the TCAF family.</text>
</comment>
<sequence>MSQMHSRNSYSSLVKGIQYFDVTGGFNPCKLLLTGDQAFPVLVSTKGNVLIAASRYGAGRMVVTAHEAMLQMPQFLPFIRNSLEWLKPSPTAKVGVHQNMATLSDLLKNSVQVHPNARLGDSFGVYCINAYDDTQAGSLAQFVKRGGGLLIGGQAWHWSYQHGKEKVLAEFPGNRVTGMAGVYFTAAVGDNGVFPVQQDIPEVPPSPEYTCRPAFQTVQRESRKSYESLVKGIESLAVTGEFNPCGLLLTGDQAFPVLVSTNGQVLIAASWYGAGRMVVTAHESMLKMPQFLPFIRNSLEWLKPSSTAQISVHQRLDALSELLLSNGVKVHPDARPGDSLGVYCIDAYDATQADGLVQFVKRGGGLLIGGQAWYWSYQHGKEKVLAEFPGNRVTSVSGVYFTANVGENGIFPVQEKMPKIPLIIQHGLDIEGDLKTLLNGVTTFCFKGMIPSELLIHGNLAFPVGITDSFQSFVGAAYYGRGRVVVFSHEGMLNRPSMKTFLLNAINWVTAGKGGKVGIGDQLKELYSMLNQAGIPCELTDLKPGLSVYCCNAYSDKEKERIHEFVSEGGGLLIGGQAWYWTYQNPTACAIAQYPGNKILKKFGIGITGECINLPGESYPVRQASAVASSYHFREALFQFKEHIRSKQALQPPYSSWLKKLGKDCATFLSIPATNSPPLSSVHEDMLQLIKLEFFQPELNRTQRIMEASMLSSSTSSSRKIALLCGISGARASNPIKSNSDEAILIQMAFLLYNNLPHFQDLVPHLIQNLPSYPTAPPQVIQINGINEGDEAWRSTGLYVPPAKTVSLLFPPNAISAQLQVQIGCHSDDLSNAENLLRPPVVIRRFEVTSERMEVSSLWGGLLYIVLPKKSSVGNISVNVKGASLAPYFKHGETSLSAWKDTIRHYPAPWAELETENIILTVASEDVRGMDNPGVLLNTWAQMMRAVAKLAAIPPLFPRPERIVEDIQISVGWMHSGYPIMANVAASEEITDVQRMYTKGTWGPIHELGHNQQKGGWEFPPHTTEATCNLWSVYVNETVLNIPRERAHPELKPDSRKRRVKDYIQGGAQLKDFTVWTALEPYLQLQEAFGWEPYIHIFVEYQAMTHIPTDNSAKMNLWTRHFSQEVSKNLGPFFKAWGWPIEENLTQELARSFPPWTEDPMKKYESS</sequence>
<proteinExistence type="inferred from homology"/>
<dbReference type="Pfam" id="PF17291">
    <property type="entry name" value="M60-like_N"/>
    <property type="match status" value="1"/>
</dbReference>
<dbReference type="Gene3D" id="3.40.50.880">
    <property type="match status" value="1"/>
</dbReference>
<dbReference type="RefSeq" id="XP_028603246.1">
    <property type="nucleotide sequence ID" value="XM_028747413.1"/>
</dbReference>
<dbReference type="PROSITE" id="PS51723">
    <property type="entry name" value="PEPTIDASE_M60"/>
    <property type="match status" value="1"/>
</dbReference>
<dbReference type="InterPro" id="IPR029062">
    <property type="entry name" value="Class_I_gatase-like"/>
</dbReference>
<dbReference type="Ensembl" id="ENSPMRT00000021521.1">
    <property type="protein sequence ID" value="ENSPMRP00000020270.1"/>
    <property type="gene ID" value="ENSPMRG00000013195.1"/>
</dbReference>
<dbReference type="FunFam" id="1.10.390.30:FF:000001">
    <property type="entry name" value="TRPM8 channel-associated factor 1"/>
    <property type="match status" value="1"/>
</dbReference>
<organism evidence="3 4">
    <name type="scientific">Podarcis muralis</name>
    <name type="common">Wall lizard</name>
    <name type="synonym">Lacerta muralis</name>
    <dbReference type="NCBI Taxonomy" id="64176"/>
    <lineage>
        <taxon>Eukaryota</taxon>
        <taxon>Metazoa</taxon>
        <taxon>Chordata</taxon>
        <taxon>Craniata</taxon>
        <taxon>Vertebrata</taxon>
        <taxon>Euteleostomi</taxon>
        <taxon>Lepidosauria</taxon>
        <taxon>Squamata</taxon>
        <taxon>Bifurcata</taxon>
        <taxon>Unidentata</taxon>
        <taxon>Episquamata</taxon>
        <taxon>Laterata</taxon>
        <taxon>Lacertibaenia</taxon>
        <taxon>Lacertidae</taxon>
        <taxon>Podarcis</taxon>
    </lineage>
</organism>
<dbReference type="GO" id="GO:0044325">
    <property type="term" value="F:transmembrane transporter binding"/>
    <property type="evidence" value="ECO:0007669"/>
    <property type="project" value="TreeGrafter"/>
</dbReference>
<evidence type="ECO:0000313" key="3">
    <source>
        <dbReference type="Ensembl" id="ENSPMRP00000020270.1"/>
    </source>
</evidence>
<dbReference type="InterPro" id="IPR031161">
    <property type="entry name" value="Peptidase_M60_dom"/>
</dbReference>
<dbReference type="OMA" id="FNCFLAA"/>
<dbReference type="FunFam" id="3.40.390.80:FF:000001">
    <property type="entry name" value="TRPM8 channel-associated factor 1"/>
    <property type="match status" value="1"/>
</dbReference>
<evidence type="ECO:0000313" key="4">
    <source>
        <dbReference type="Proteomes" id="UP000472272"/>
    </source>
</evidence>
<dbReference type="SUPFAM" id="SSF52317">
    <property type="entry name" value="Class I glutamine amidotransferase-like"/>
    <property type="match status" value="2"/>
</dbReference>
<dbReference type="OrthoDB" id="8783145at2759"/>
<reference evidence="3 4" key="1">
    <citation type="journal article" date="2019" name="Proc. Natl. Acad. Sci. U.S.A.">
        <title>Regulatory changes in pterin and carotenoid genes underlie balanced color polymorphisms in the wall lizard.</title>
        <authorList>
            <person name="Andrade P."/>
            <person name="Pinho C."/>
            <person name="Perez I de Lanuza G."/>
            <person name="Afonso S."/>
            <person name="Brejcha J."/>
            <person name="Rubin C.J."/>
            <person name="Wallerman O."/>
            <person name="Pereira P."/>
            <person name="Sabatino S.J."/>
            <person name="Bellati A."/>
            <person name="Pellitteri-Rosa D."/>
            <person name="Bosakova Z."/>
            <person name="Bunikis I."/>
            <person name="Carretero M.A."/>
            <person name="Feiner N."/>
            <person name="Marsik P."/>
            <person name="Pauperio F."/>
            <person name="Salvi D."/>
            <person name="Soler L."/>
            <person name="While G.M."/>
            <person name="Uller T."/>
            <person name="Font E."/>
            <person name="Andersson L."/>
            <person name="Carneiro M."/>
        </authorList>
    </citation>
    <scope>NUCLEOTIDE SEQUENCE</scope>
</reference>
<dbReference type="GO" id="GO:0005886">
    <property type="term" value="C:plasma membrane"/>
    <property type="evidence" value="ECO:0007669"/>
    <property type="project" value="TreeGrafter"/>
</dbReference>
<dbReference type="Gene3D" id="3.40.390.80">
    <property type="entry name" value="Peptidase M60, enhancin-like domain 2"/>
    <property type="match status" value="1"/>
</dbReference>
<dbReference type="SMART" id="SM01276">
    <property type="entry name" value="M60-like"/>
    <property type="match status" value="1"/>
</dbReference>
<dbReference type="InterPro" id="IPR035423">
    <property type="entry name" value="M60-like_N"/>
</dbReference>
<gene>
    <name evidence="3" type="primary">LOC114605815</name>
</gene>
<dbReference type="AlphaFoldDB" id="A0A670J7V2"/>
<protein>
    <submittedName>
        <fullName evidence="3">TRPM8 channel-associated factor homolog</fullName>
    </submittedName>
</protein>
<dbReference type="Proteomes" id="UP000472272">
    <property type="component" value="Chromosome 10"/>
</dbReference>
<dbReference type="GeneTree" id="ENSGT00390000017365"/>
<dbReference type="GeneID" id="114605815"/>
<dbReference type="GO" id="GO:0090314">
    <property type="term" value="P:positive regulation of protein targeting to membrane"/>
    <property type="evidence" value="ECO:0007669"/>
    <property type="project" value="TreeGrafter"/>
</dbReference>
<dbReference type="Pfam" id="PF13402">
    <property type="entry name" value="Peptidase_M60"/>
    <property type="match status" value="1"/>
</dbReference>
<dbReference type="PANTHER" id="PTHR15730">
    <property type="entry name" value="EXPERIMENTAL AUTOIMMUNE PROSTATITIS ANTIGEN 2-RELATED"/>
    <property type="match status" value="1"/>
</dbReference>
<dbReference type="InterPro" id="IPR042279">
    <property type="entry name" value="Pep_M60_3"/>
</dbReference>
<name>A0A670J7V2_PODMU</name>
<dbReference type="KEGG" id="pmua:114605815"/>
<reference evidence="3" key="2">
    <citation type="submission" date="2025-08" db="UniProtKB">
        <authorList>
            <consortium name="Ensembl"/>
        </authorList>
    </citation>
    <scope>IDENTIFICATION</scope>
</reference>